<reference evidence="8" key="1">
    <citation type="submission" date="2022-03" db="EMBL/GenBank/DDBJ databases">
        <title>Draft genome sequence of Aduncisulcus paluster, a free-living microaerophilic Fornicata.</title>
        <authorList>
            <person name="Yuyama I."/>
            <person name="Kume K."/>
            <person name="Tamura T."/>
            <person name="Inagaki Y."/>
            <person name="Hashimoto T."/>
        </authorList>
    </citation>
    <scope>NUCLEOTIDE SEQUENCE</scope>
    <source>
        <strain evidence="8">NY0171</strain>
    </source>
</reference>
<dbReference type="InterPro" id="IPR022383">
    <property type="entry name" value="Lactate/malate_DH_C"/>
</dbReference>
<feature type="domain" description="Lactate/malate dehydrogenase N-terminal" evidence="6">
    <location>
        <begin position="5"/>
        <end position="152"/>
    </location>
</feature>
<keyword evidence="3 4" id="KW-0560">Oxidoreductase</keyword>
<gene>
    <name evidence="8" type="ORF">ADUPG1_013698</name>
</gene>
<keyword evidence="9" id="KW-1185">Reference proteome</keyword>
<proteinExistence type="inferred from homology"/>
<dbReference type="PROSITE" id="PS00068">
    <property type="entry name" value="MDH"/>
    <property type="match status" value="1"/>
</dbReference>
<dbReference type="Gene3D" id="3.90.110.10">
    <property type="entry name" value="Lactate dehydrogenase/glycoside hydrolase, family 4, C-terminal"/>
    <property type="match status" value="1"/>
</dbReference>
<evidence type="ECO:0000313" key="9">
    <source>
        <dbReference type="Proteomes" id="UP001057375"/>
    </source>
</evidence>
<sequence>MKSPIKVVVTGAAGRIANSILPRICHGDGFGFDQPIDLVLLDIAPALKVLNGVIMELQDCSFPLLRGIEASADPMVAFKDADFALMLASCPYQPGMMRLDFLTRNKAIFKEQGIAINAVAKKTIKVLVVGNPANTNCLVLAAHAPSIPRKNFCALTRLDHNRAISQLCFQAKCTPADISGSICIFGNHSSTMVTFTEDGTIKGKPVADVVGKEFLVSQFEPRIQERGYAIISEKGSPSVFSAASAAIDCIHDWMVGTDRVVSMAVASSGKYGIPEGVFYSFPCVCKGGEWEIVDLKVDPTRNPELNTKLQKSYEELVSEAKMAGIY</sequence>
<evidence type="ECO:0000313" key="8">
    <source>
        <dbReference type="EMBL" id="GKT27237.1"/>
    </source>
</evidence>
<dbReference type="PIRSF" id="PIRSF000102">
    <property type="entry name" value="Lac_mal_DH"/>
    <property type="match status" value="1"/>
</dbReference>
<dbReference type="InterPro" id="IPR010945">
    <property type="entry name" value="Malate_DH_type2"/>
</dbReference>
<dbReference type="SUPFAM" id="SSF56327">
    <property type="entry name" value="LDH C-terminal domain-like"/>
    <property type="match status" value="1"/>
</dbReference>
<dbReference type="SUPFAM" id="SSF51735">
    <property type="entry name" value="NAD(P)-binding Rossmann-fold domains"/>
    <property type="match status" value="1"/>
</dbReference>
<dbReference type="InterPro" id="IPR001252">
    <property type="entry name" value="Malate_DH_AS"/>
</dbReference>
<dbReference type="InterPro" id="IPR001236">
    <property type="entry name" value="Lactate/malate_DH_N"/>
</dbReference>
<keyword evidence="5" id="KW-0816">Tricarboxylic acid cycle</keyword>
<name>A0ABQ5K7E4_9EUKA</name>
<feature type="domain" description="Lactate/malate dehydrogenase C-terminal" evidence="7">
    <location>
        <begin position="156"/>
        <end position="319"/>
    </location>
</feature>
<evidence type="ECO:0000259" key="6">
    <source>
        <dbReference type="Pfam" id="PF00056"/>
    </source>
</evidence>
<dbReference type="PANTHER" id="PTHR23382">
    <property type="entry name" value="MALATE DEHYDROGENASE"/>
    <property type="match status" value="1"/>
</dbReference>
<keyword evidence="5" id="KW-0520">NAD</keyword>
<dbReference type="EMBL" id="BQXS01012724">
    <property type="protein sequence ID" value="GKT27237.1"/>
    <property type="molecule type" value="Genomic_DNA"/>
</dbReference>
<evidence type="ECO:0000256" key="1">
    <source>
        <dbReference type="ARBA" id="ARBA00009613"/>
    </source>
</evidence>
<evidence type="ECO:0000256" key="5">
    <source>
        <dbReference type="RuleBase" id="RU003405"/>
    </source>
</evidence>
<protein>
    <recommendedName>
        <fullName evidence="2 5">Malate dehydrogenase</fullName>
        <ecNumber evidence="2 5">1.1.1.37</ecNumber>
    </recommendedName>
</protein>
<dbReference type="InterPro" id="IPR015955">
    <property type="entry name" value="Lactate_DH/Glyco_Ohase_4_C"/>
</dbReference>
<evidence type="ECO:0000256" key="2">
    <source>
        <dbReference type="ARBA" id="ARBA00012995"/>
    </source>
</evidence>
<dbReference type="InterPro" id="IPR001557">
    <property type="entry name" value="L-lactate/malate_DH"/>
</dbReference>
<dbReference type="Pfam" id="PF00056">
    <property type="entry name" value="Ldh_1_N"/>
    <property type="match status" value="1"/>
</dbReference>
<dbReference type="Gene3D" id="3.40.50.720">
    <property type="entry name" value="NAD(P)-binding Rossmann-like Domain"/>
    <property type="match status" value="1"/>
</dbReference>
<comment type="catalytic activity">
    <reaction evidence="5">
        <text>(S)-malate + NAD(+) = oxaloacetate + NADH + H(+)</text>
        <dbReference type="Rhea" id="RHEA:21432"/>
        <dbReference type="ChEBI" id="CHEBI:15378"/>
        <dbReference type="ChEBI" id="CHEBI:15589"/>
        <dbReference type="ChEBI" id="CHEBI:16452"/>
        <dbReference type="ChEBI" id="CHEBI:57540"/>
        <dbReference type="ChEBI" id="CHEBI:57945"/>
        <dbReference type="EC" id="1.1.1.37"/>
    </reaction>
</comment>
<dbReference type="Proteomes" id="UP001057375">
    <property type="component" value="Unassembled WGS sequence"/>
</dbReference>
<evidence type="ECO:0000259" key="7">
    <source>
        <dbReference type="Pfam" id="PF02866"/>
    </source>
</evidence>
<evidence type="ECO:0000256" key="3">
    <source>
        <dbReference type="ARBA" id="ARBA00023002"/>
    </source>
</evidence>
<accession>A0ABQ5K7E4</accession>
<dbReference type="EC" id="1.1.1.37" evidence="2 5"/>
<dbReference type="Pfam" id="PF02866">
    <property type="entry name" value="Ldh_1_C"/>
    <property type="match status" value="1"/>
</dbReference>
<dbReference type="NCBIfam" id="TIGR01759">
    <property type="entry name" value="MalateDH-SF1"/>
    <property type="match status" value="1"/>
</dbReference>
<comment type="similarity">
    <text evidence="1">Belongs to the LDH/MDH superfamily. MDH type 2 family.</text>
</comment>
<dbReference type="InterPro" id="IPR036291">
    <property type="entry name" value="NAD(P)-bd_dom_sf"/>
</dbReference>
<organism evidence="8 9">
    <name type="scientific">Aduncisulcus paluster</name>
    <dbReference type="NCBI Taxonomy" id="2918883"/>
    <lineage>
        <taxon>Eukaryota</taxon>
        <taxon>Metamonada</taxon>
        <taxon>Carpediemonas-like organisms</taxon>
        <taxon>Aduncisulcus</taxon>
    </lineage>
</organism>
<evidence type="ECO:0000256" key="4">
    <source>
        <dbReference type="RuleBase" id="RU003369"/>
    </source>
</evidence>
<comment type="caution">
    <text evidence="8">The sequence shown here is derived from an EMBL/GenBank/DDBJ whole genome shotgun (WGS) entry which is preliminary data.</text>
</comment>
<dbReference type="NCBIfam" id="NF003916">
    <property type="entry name" value="PRK05442.1"/>
    <property type="match status" value="1"/>
</dbReference>